<comment type="caution">
    <text evidence="7">The sequence shown here is derived from an EMBL/GenBank/DDBJ whole genome shotgun (WGS) entry which is preliminary data.</text>
</comment>
<evidence type="ECO:0000313" key="7">
    <source>
        <dbReference type="EMBL" id="OGK41815.1"/>
    </source>
</evidence>
<proteinExistence type="inferred from homology"/>
<evidence type="ECO:0000256" key="5">
    <source>
        <dbReference type="ARBA" id="ARBA00023315"/>
    </source>
</evidence>
<evidence type="ECO:0000256" key="2">
    <source>
        <dbReference type="ARBA" id="ARBA00022679"/>
    </source>
</evidence>
<keyword evidence="5" id="KW-0012">Acyltransferase</keyword>
<keyword evidence="2" id="KW-0808">Transferase</keyword>
<gene>
    <name evidence="7" type="ORF">A2954_03825</name>
</gene>
<dbReference type="PANTHER" id="PTHR36174">
    <property type="entry name" value="LIPID II:GLYCINE GLYCYLTRANSFERASE"/>
    <property type="match status" value="1"/>
</dbReference>
<dbReference type="InterPro" id="IPR050644">
    <property type="entry name" value="PG_Glycine_Bridge_Synth"/>
</dbReference>
<dbReference type="Gene3D" id="3.40.630.30">
    <property type="match status" value="1"/>
</dbReference>
<dbReference type="GO" id="GO:0009252">
    <property type="term" value="P:peptidoglycan biosynthetic process"/>
    <property type="evidence" value="ECO:0007669"/>
    <property type="project" value="UniProtKB-KW"/>
</dbReference>
<dbReference type="InterPro" id="IPR003447">
    <property type="entry name" value="FEMABX"/>
</dbReference>
<accession>A0A1F7IEQ0</accession>
<keyword evidence="3" id="KW-0133">Cell shape</keyword>
<dbReference type="InterPro" id="IPR016181">
    <property type="entry name" value="Acyl_CoA_acyltransferase"/>
</dbReference>
<evidence type="ECO:0000313" key="8">
    <source>
        <dbReference type="Proteomes" id="UP000177698"/>
    </source>
</evidence>
<dbReference type="SUPFAM" id="SSF55729">
    <property type="entry name" value="Acyl-CoA N-acyltransferases (Nat)"/>
    <property type="match status" value="2"/>
</dbReference>
<dbReference type="PROSITE" id="PS51191">
    <property type="entry name" value="FEMABX"/>
    <property type="match status" value="1"/>
</dbReference>
<evidence type="ECO:0000256" key="1">
    <source>
        <dbReference type="ARBA" id="ARBA00009943"/>
    </source>
</evidence>
<keyword evidence="6" id="KW-0961">Cell wall biogenesis/degradation</keyword>
<protein>
    <recommendedName>
        <fullName evidence="9">BioF2-like acetyltransferase domain-containing protein</fullName>
    </recommendedName>
</protein>
<dbReference type="AlphaFoldDB" id="A0A1F7IEQ0"/>
<dbReference type="PANTHER" id="PTHR36174:SF1">
    <property type="entry name" value="LIPID II:GLYCINE GLYCYLTRANSFERASE"/>
    <property type="match status" value="1"/>
</dbReference>
<dbReference type="GO" id="GO:0071555">
    <property type="term" value="P:cell wall organization"/>
    <property type="evidence" value="ECO:0007669"/>
    <property type="project" value="UniProtKB-KW"/>
</dbReference>
<keyword evidence="4" id="KW-0573">Peptidoglycan synthesis</keyword>
<dbReference type="STRING" id="1802056.A2954_03825"/>
<comment type="similarity">
    <text evidence="1">Belongs to the FemABX family.</text>
</comment>
<reference evidence="7 8" key="1">
    <citation type="journal article" date="2016" name="Nat. Commun.">
        <title>Thousands of microbial genomes shed light on interconnected biogeochemical processes in an aquifer system.</title>
        <authorList>
            <person name="Anantharaman K."/>
            <person name="Brown C.T."/>
            <person name="Hug L.A."/>
            <person name="Sharon I."/>
            <person name="Castelle C.J."/>
            <person name="Probst A.J."/>
            <person name="Thomas B.C."/>
            <person name="Singh A."/>
            <person name="Wilkins M.J."/>
            <person name="Karaoz U."/>
            <person name="Brodie E.L."/>
            <person name="Williams K.H."/>
            <person name="Hubbard S.S."/>
            <person name="Banfield J.F."/>
        </authorList>
    </citation>
    <scope>NUCLEOTIDE SEQUENCE [LARGE SCALE GENOMIC DNA]</scope>
</reference>
<dbReference type="Pfam" id="PF02388">
    <property type="entry name" value="FemAB"/>
    <property type="match status" value="2"/>
</dbReference>
<evidence type="ECO:0000256" key="3">
    <source>
        <dbReference type="ARBA" id="ARBA00022960"/>
    </source>
</evidence>
<dbReference type="EMBL" id="MGAG01000009">
    <property type="protein sequence ID" value="OGK41815.1"/>
    <property type="molecule type" value="Genomic_DNA"/>
</dbReference>
<dbReference type="GO" id="GO:0016755">
    <property type="term" value="F:aminoacyltransferase activity"/>
    <property type="evidence" value="ECO:0007669"/>
    <property type="project" value="InterPro"/>
</dbReference>
<evidence type="ECO:0008006" key="9">
    <source>
        <dbReference type="Google" id="ProtNLM"/>
    </source>
</evidence>
<dbReference type="Proteomes" id="UP000177698">
    <property type="component" value="Unassembled WGS sequence"/>
</dbReference>
<organism evidence="7 8">
    <name type="scientific">Candidatus Roizmanbacteria bacterium RIFCSPLOWO2_01_FULL_37_12</name>
    <dbReference type="NCBI Taxonomy" id="1802056"/>
    <lineage>
        <taxon>Bacteria</taxon>
        <taxon>Candidatus Roizmaniibacteriota</taxon>
    </lineage>
</organism>
<name>A0A1F7IEQ0_9BACT</name>
<sequence>MRGRHLKNSYSKMIKIINSPAEKNNFNELANHPLQSWEWGEARKKMGIEVLRLIEGKNCFQLTFHNIPYIKFKIGYLPRSIIPSKEMLIFLRDYGKKNNIIFVKLEPFVPSNGKMKQWSNLVKSPHPLFPDWTQILDLTPSEDELLKKMHHKTRYNIRLAEKRGVIVKEMSTNEGFQIFAKLYFETCKRQKYFGHNYPYHKTVWENLKNGISHILIAYYKDIPLAAYELFYFKDALYYVYGGTSEQQRNLMASNLLMWETIRLGKKLGAKKLDMWGSLPPKYNLSDSWAGFTRFKEGFGGKFVKFIGSYDLIINPFAYRLYNFLFNFRSVYLKFMR</sequence>
<dbReference type="GO" id="GO:0008360">
    <property type="term" value="P:regulation of cell shape"/>
    <property type="evidence" value="ECO:0007669"/>
    <property type="project" value="UniProtKB-KW"/>
</dbReference>
<evidence type="ECO:0000256" key="4">
    <source>
        <dbReference type="ARBA" id="ARBA00022984"/>
    </source>
</evidence>
<evidence type="ECO:0000256" key="6">
    <source>
        <dbReference type="ARBA" id="ARBA00023316"/>
    </source>
</evidence>